<reference evidence="6" key="2">
    <citation type="journal article" date="2019" name="Int. J. Syst. Evol. Microbiol.">
        <title>The Global Catalogue of Microorganisms (GCM) 10K type strain sequencing project: providing services to taxonomists for standard genome sequencing and annotation.</title>
        <authorList>
            <consortium name="The Broad Institute Genomics Platform"/>
            <consortium name="The Broad Institute Genome Sequencing Center for Infectious Disease"/>
            <person name="Wu L."/>
            <person name="Ma J."/>
        </authorList>
    </citation>
    <scope>NUCLEOTIDE SEQUENCE [LARGE SCALE GENOMIC DNA]</scope>
    <source>
        <strain evidence="6">CGMCC 1.15931</strain>
    </source>
</reference>
<gene>
    <name evidence="3" type="ORF">GCM10011572_51010</name>
    <name evidence="4" type="ORF">GM672_14745</name>
</gene>
<reference evidence="4 5" key="3">
    <citation type="submission" date="2019-11" db="EMBL/GenBank/DDBJ databases">
        <title>Type strains purchased from KCTC, JCM and DSMZ.</title>
        <authorList>
            <person name="Lu H."/>
        </authorList>
    </citation>
    <scope>NUCLEOTIDE SEQUENCE [LARGE SCALE GENOMIC DNA]</scope>
    <source>
        <strain evidence="4 5">KCTC 52429</strain>
    </source>
</reference>
<proteinExistence type="predicted"/>
<protein>
    <submittedName>
        <fullName evidence="4">Uncharacterized protein</fullName>
    </submittedName>
</protein>
<name>A0A6I3T327_9BURK</name>
<dbReference type="Proteomes" id="UP000622638">
    <property type="component" value="Unassembled WGS sequence"/>
</dbReference>
<keyword evidence="2" id="KW-0732">Signal</keyword>
<dbReference type="RefSeq" id="WP_155471292.1">
    <property type="nucleotide sequence ID" value="NZ_BMKG01000036.1"/>
</dbReference>
<feature type="signal peptide" evidence="2">
    <location>
        <begin position="1"/>
        <end position="20"/>
    </location>
</feature>
<dbReference type="AlphaFoldDB" id="A0A6I3T327"/>
<feature type="chain" id="PRO_5026213829" evidence="2">
    <location>
        <begin position="21"/>
        <end position="122"/>
    </location>
</feature>
<evidence type="ECO:0000313" key="5">
    <source>
        <dbReference type="Proteomes" id="UP000430634"/>
    </source>
</evidence>
<sequence>MNRFTITLAAWLAMCASAHAASPQDAANPAAPVPATTYQSPLAAFRSIKPDSTTPAANWRAANAAVAGPSGHAMHMHHDAAKPAPAQDPHAGHHMPAPAPKDAGGKARDAHNPHKGHEGHHE</sequence>
<comment type="caution">
    <text evidence="4">The sequence shown here is derived from an EMBL/GenBank/DDBJ whole genome shotgun (WGS) entry which is preliminary data.</text>
</comment>
<evidence type="ECO:0000256" key="2">
    <source>
        <dbReference type="SAM" id="SignalP"/>
    </source>
</evidence>
<feature type="compositionally biased region" description="Basic and acidic residues" evidence="1">
    <location>
        <begin position="103"/>
        <end position="122"/>
    </location>
</feature>
<organism evidence="4 5">
    <name type="scientific">Pseudoduganella buxea</name>
    <dbReference type="NCBI Taxonomy" id="1949069"/>
    <lineage>
        <taxon>Bacteria</taxon>
        <taxon>Pseudomonadati</taxon>
        <taxon>Pseudomonadota</taxon>
        <taxon>Betaproteobacteria</taxon>
        <taxon>Burkholderiales</taxon>
        <taxon>Oxalobacteraceae</taxon>
        <taxon>Telluria group</taxon>
        <taxon>Pseudoduganella</taxon>
    </lineage>
</organism>
<dbReference type="EMBL" id="WNKZ01000040">
    <property type="protein sequence ID" value="MTV53987.1"/>
    <property type="molecule type" value="Genomic_DNA"/>
</dbReference>
<dbReference type="Proteomes" id="UP000430634">
    <property type="component" value="Unassembled WGS sequence"/>
</dbReference>
<evidence type="ECO:0000256" key="1">
    <source>
        <dbReference type="SAM" id="MobiDB-lite"/>
    </source>
</evidence>
<keyword evidence="6" id="KW-1185">Reference proteome</keyword>
<evidence type="ECO:0000313" key="3">
    <source>
        <dbReference type="EMBL" id="GGC23310.1"/>
    </source>
</evidence>
<feature type="region of interest" description="Disordered" evidence="1">
    <location>
        <begin position="68"/>
        <end position="122"/>
    </location>
</feature>
<dbReference type="EMBL" id="BMKG01000036">
    <property type="protein sequence ID" value="GGC23310.1"/>
    <property type="molecule type" value="Genomic_DNA"/>
</dbReference>
<reference evidence="3" key="1">
    <citation type="journal article" date="2014" name="Int. J. Syst. Evol. Microbiol.">
        <title>Complete genome of a new Firmicutes species belonging to the dominant human colonic microbiota ('Ruminococcus bicirculans') reveals two chromosomes and a selective capacity to utilize plant glucans.</title>
        <authorList>
            <consortium name="NISC Comparative Sequencing Program"/>
            <person name="Wegmann U."/>
            <person name="Louis P."/>
            <person name="Goesmann A."/>
            <person name="Henrissat B."/>
            <person name="Duncan S.H."/>
            <person name="Flint H.J."/>
        </authorList>
    </citation>
    <scope>NUCLEOTIDE SEQUENCE</scope>
    <source>
        <strain evidence="3">CGMCC 1.15931</strain>
    </source>
</reference>
<reference evidence="3" key="4">
    <citation type="submission" date="2024-05" db="EMBL/GenBank/DDBJ databases">
        <authorList>
            <person name="Sun Q."/>
            <person name="Zhou Y."/>
        </authorList>
    </citation>
    <scope>NUCLEOTIDE SEQUENCE</scope>
    <source>
        <strain evidence="3">CGMCC 1.15931</strain>
    </source>
</reference>
<evidence type="ECO:0000313" key="4">
    <source>
        <dbReference type="EMBL" id="MTV53987.1"/>
    </source>
</evidence>
<evidence type="ECO:0000313" key="6">
    <source>
        <dbReference type="Proteomes" id="UP000622638"/>
    </source>
</evidence>
<accession>A0A6I3T327</accession>